<evidence type="ECO:0000256" key="1">
    <source>
        <dbReference type="SAM" id="MobiDB-lite"/>
    </source>
</evidence>
<evidence type="ECO:0000313" key="2">
    <source>
        <dbReference type="EMBL" id="PKI74799.1"/>
    </source>
</evidence>
<keyword evidence="3" id="KW-1185">Reference proteome</keyword>
<dbReference type="AlphaFoldDB" id="A0A2I0L268"/>
<name>A0A2I0L268_PUNGR</name>
<feature type="region of interest" description="Disordered" evidence="1">
    <location>
        <begin position="1"/>
        <end position="73"/>
    </location>
</feature>
<accession>A0A2I0L268</accession>
<feature type="compositionally biased region" description="Gly residues" evidence="1">
    <location>
        <begin position="1"/>
        <end position="11"/>
    </location>
</feature>
<evidence type="ECO:0000313" key="3">
    <source>
        <dbReference type="Proteomes" id="UP000233551"/>
    </source>
</evidence>
<protein>
    <submittedName>
        <fullName evidence="2">Uncharacterized protein</fullName>
    </submittedName>
</protein>
<proteinExistence type="predicted"/>
<gene>
    <name evidence="2" type="ORF">CRG98_004817</name>
</gene>
<organism evidence="2 3">
    <name type="scientific">Punica granatum</name>
    <name type="common">Pomegranate</name>
    <dbReference type="NCBI Taxonomy" id="22663"/>
    <lineage>
        <taxon>Eukaryota</taxon>
        <taxon>Viridiplantae</taxon>
        <taxon>Streptophyta</taxon>
        <taxon>Embryophyta</taxon>
        <taxon>Tracheophyta</taxon>
        <taxon>Spermatophyta</taxon>
        <taxon>Magnoliopsida</taxon>
        <taxon>eudicotyledons</taxon>
        <taxon>Gunneridae</taxon>
        <taxon>Pentapetalae</taxon>
        <taxon>rosids</taxon>
        <taxon>malvids</taxon>
        <taxon>Myrtales</taxon>
        <taxon>Lythraceae</taxon>
        <taxon>Punica</taxon>
    </lineage>
</organism>
<comment type="caution">
    <text evidence="2">The sequence shown here is derived from an EMBL/GenBank/DDBJ whole genome shotgun (WGS) entry which is preliminary data.</text>
</comment>
<reference evidence="2 3" key="1">
    <citation type="submission" date="2017-11" db="EMBL/GenBank/DDBJ databases">
        <title>De-novo sequencing of pomegranate (Punica granatum L.) genome.</title>
        <authorList>
            <person name="Akparov Z."/>
            <person name="Amiraslanov A."/>
            <person name="Hajiyeva S."/>
            <person name="Abbasov M."/>
            <person name="Kaur K."/>
            <person name="Hamwieh A."/>
            <person name="Solovyev V."/>
            <person name="Salamov A."/>
            <person name="Braich B."/>
            <person name="Kosarev P."/>
            <person name="Mahmoud A."/>
            <person name="Hajiyev E."/>
            <person name="Babayeva S."/>
            <person name="Izzatullayeva V."/>
            <person name="Mammadov A."/>
            <person name="Mammadov A."/>
            <person name="Sharifova S."/>
            <person name="Ojaghi J."/>
            <person name="Eynullazada K."/>
            <person name="Bayramov B."/>
            <person name="Abdulazimova A."/>
            <person name="Shahmuradov I."/>
        </authorList>
    </citation>
    <scope>NUCLEOTIDE SEQUENCE [LARGE SCALE GENOMIC DNA]</scope>
    <source>
        <strain evidence="3">cv. AG2017</strain>
        <tissue evidence="2">Leaf</tissue>
    </source>
</reference>
<sequence>MGRGPLAGGQSGRRKRRRRFSPLDAAVRAGMDAGDGSGHRQRLAVISADFGGNRGNPQFGDLRAGGDREQPASVARPARNFFFLLGRRFTGNRSTLPGPARFA</sequence>
<dbReference type="Proteomes" id="UP000233551">
    <property type="component" value="Unassembled WGS sequence"/>
</dbReference>
<dbReference type="EMBL" id="PGOL01000193">
    <property type="protein sequence ID" value="PKI74799.1"/>
    <property type="molecule type" value="Genomic_DNA"/>
</dbReference>